<dbReference type="PANTHER" id="PTHR48420">
    <property type="entry name" value="NON-HAEM DIOXYGENASE N-TERMINAL DOMAIN-CONTAINING PROTEIN"/>
    <property type="match status" value="1"/>
</dbReference>
<proteinExistence type="predicted"/>
<sequence length="441" mass="47454">MQNLPLAWFVGAPAILLSRYTSHHRVGCEIEPFPIFTSFAHFGVPPSNFSPPGRSKSQTMAPIAQAVTVSLEDLKKGSVSFETLQEAFGPESLGILLVKDVPPEFVDLRRRALSYSSYLGNLPKSELDKLENEKAKYLTGWSLGKETLKNGQVDDLKGSFYANCAFYIDPKLACAPPTSEYTEDSFPEYLSPNIWPEEAVLPGMKASVESLCRLIIDVAVLVAGACDKYAEKEISGYPAAYLQRMVSGSMTTKARLLHYFPEPAGSVGGASANGSAGASANGDDEDDWCATHLDHGCLTGLTSAMFVDEARADPAVPRFEPALPETLQPLDELAASPDPAAGLYIKSRTGKTVQVKIPRDCIAFQTGEALERITGGKFKAVPHFVRGARAAPGGSDGSSSRIARNTLAVFTQPNLGEEVDREQHITFGEFARGIVAKNTVS</sequence>
<dbReference type="InterPro" id="IPR027443">
    <property type="entry name" value="IPNS-like_sf"/>
</dbReference>
<dbReference type="SUPFAM" id="SSF51197">
    <property type="entry name" value="Clavaminate synthase-like"/>
    <property type="match status" value="1"/>
</dbReference>
<organism evidence="1 2">
    <name type="scientific">Phomopsis amygdali</name>
    <name type="common">Fusicoccum amygdali</name>
    <dbReference type="NCBI Taxonomy" id="1214568"/>
    <lineage>
        <taxon>Eukaryota</taxon>
        <taxon>Fungi</taxon>
        <taxon>Dikarya</taxon>
        <taxon>Ascomycota</taxon>
        <taxon>Pezizomycotina</taxon>
        <taxon>Sordariomycetes</taxon>
        <taxon>Sordariomycetidae</taxon>
        <taxon>Diaporthales</taxon>
        <taxon>Diaporthaceae</taxon>
        <taxon>Diaporthe</taxon>
    </lineage>
</organism>
<name>A0AAD9VXM4_PHOAM</name>
<comment type="caution">
    <text evidence="1">The sequence shown here is derived from an EMBL/GenBank/DDBJ whole genome shotgun (WGS) entry which is preliminary data.</text>
</comment>
<keyword evidence="2" id="KW-1185">Reference proteome</keyword>
<dbReference type="AlphaFoldDB" id="A0AAD9VXM4"/>
<dbReference type="EMBL" id="JAUJFL010000008">
    <property type="protein sequence ID" value="KAK2598452.1"/>
    <property type="molecule type" value="Genomic_DNA"/>
</dbReference>
<evidence type="ECO:0008006" key="3">
    <source>
        <dbReference type="Google" id="ProtNLM"/>
    </source>
</evidence>
<dbReference type="FunFam" id="2.60.120.330:FF:000033">
    <property type="entry name" value="Clavaminate synthase-like protein"/>
    <property type="match status" value="1"/>
</dbReference>
<evidence type="ECO:0000313" key="2">
    <source>
        <dbReference type="Proteomes" id="UP001265746"/>
    </source>
</evidence>
<reference evidence="1" key="1">
    <citation type="submission" date="2023-06" db="EMBL/GenBank/DDBJ databases">
        <authorList>
            <person name="Noh H."/>
        </authorList>
    </citation>
    <scope>NUCLEOTIDE SEQUENCE</scope>
    <source>
        <strain evidence="1">DUCC20226</strain>
    </source>
</reference>
<evidence type="ECO:0000313" key="1">
    <source>
        <dbReference type="EMBL" id="KAK2598452.1"/>
    </source>
</evidence>
<dbReference type="PANTHER" id="PTHR48420:SF1">
    <property type="entry name" value="NON-HAEM DIOXYGENASE N-TERMINAL DOMAIN-CONTAINING PROTEIN"/>
    <property type="match status" value="1"/>
</dbReference>
<protein>
    <recommendedName>
        <fullName evidence="3">Clavaminate synthase-like protein</fullName>
    </recommendedName>
</protein>
<gene>
    <name evidence="1" type="ORF">N8I77_011867</name>
</gene>
<dbReference type="Proteomes" id="UP001265746">
    <property type="component" value="Unassembled WGS sequence"/>
</dbReference>
<dbReference type="Gene3D" id="2.60.120.330">
    <property type="entry name" value="B-lactam Antibiotic, Isopenicillin N Synthase, Chain"/>
    <property type="match status" value="1"/>
</dbReference>
<accession>A0AAD9VXM4</accession>